<feature type="signal peptide" evidence="1">
    <location>
        <begin position="1"/>
        <end position="31"/>
    </location>
</feature>
<keyword evidence="3" id="KW-1185">Reference proteome</keyword>
<reference evidence="2 3" key="1">
    <citation type="submission" date="2019-01" db="EMBL/GenBank/DDBJ databases">
        <authorList>
            <person name="Chen W.-M."/>
        </authorList>
    </citation>
    <scope>NUCLEOTIDE SEQUENCE [LARGE SCALE GENOMIC DNA]</scope>
    <source>
        <strain evidence="2 3">ICH-3</strain>
    </source>
</reference>
<keyword evidence="1" id="KW-0732">Signal</keyword>
<evidence type="ECO:0000313" key="2">
    <source>
        <dbReference type="EMBL" id="RVT54309.1"/>
    </source>
</evidence>
<proteinExistence type="predicted"/>
<dbReference type="InterPro" id="IPR006311">
    <property type="entry name" value="TAT_signal"/>
</dbReference>
<accession>A0A3S3SFH0</accession>
<organism evidence="2 3">
    <name type="scientific">Rubrivivax albus</name>
    <dbReference type="NCBI Taxonomy" id="2499835"/>
    <lineage>
        <taxon>Bacteria</taxon>
        <taxon>Pseudomonadati</taxon>
        <taxon>Pseudomonadota</taxon>
        <taxon>Betaproteobacteria</taxon>
        <taxon>Burkholderiales</taxon>
        <taxon>Sphaerotilaceae</taxon>
        <taxon>Rubrivivax</taxon>
    </lineage>
</organism>
<name>A0A3S3SFH0_9BURK</name>
<dbReference type="AlphaFoldDB" id="A0A3S3SFH0"/>
<comment type="caution">
    <text evidence="2">The sequence shown here is derived from an EMBL/GenBank/DDBJ whole genome shotgun (WGS) entry which is preliminary data.</text>
</comment>
<dbReference type="RefSeq" id="WP_128196373.1">
    <property type="nucleotide sequence ID" value="NZ_SACT01000001.1"/>
</dbReference>
<dbReference type="EMBL" id="SACT01000001">
    <property type="protein sequence ID" value="RVT54309.1"/>
    <property type="molecule type" value="Genomic_DNA"/>
</dbReference>
<sequence length="185" mass="20167">MLTRRALSLRLLAAGLGASAVMALLPSAALAAETATWEFFEPRYDQLSPNRKRPVTFAIEFDGVRVAPGRSWNRLSDDDRAAVIRAQVKHLKPGMEPPYPKVGTAPLIERLRRVRGPVGQALRLNLEIDTFGRVNSIASETPVSQQFLGDMLQLLLNSSFKTASCGGESCTGVITMDLVYLGDPD</sequence>
<dbReference type="PROSITE" id="PS51318">
    <property type="entry name" value="TAT"/>
    <property type="match status" value="1"/>
</dbReference>
<feature type="chain" id="PRO_5018535906" description="GerMN domain-containing protein" evidence="1">
    <location>
        <begin position="32"/>
        <end position="185"/>
    </location>
</feature>
<gene>
    <name evidence="2" type="ORF">ENE75_05520</name>
</gene>
<evidence type="ECO:0000313" key="3">
    <source>
        <dbReference type="Proteomes" id="UP000288178"/>
    </source>
</evidence>
<dbReference type="Proteomes" id="UP000288178">
    <property type="component" value="Unassembled WGS sequence"/>
</dbReference>
<evidence type="ECO:0008006" key="4">
    <source>
        <dbReference type="Google" id="ProtNLM"/>
    </source>
</evidence>
<protein>
    <recommendedName>
        <fullName evidence="4">GerMN domain-containing protein</fullName>
    </recommendedName>
</protein>
<evidence type="ECO:0000256" key="1">
    <source>
        <dbReference type="SAM" id="SignalP"/>
    </source>
</evidence>